<sequence>METKTLQQKVSIKEWDRCKMKLEKIEIDVSYQHHLSVDIGASEQRDYDQKQVDEREAYWHQVIKDIKDMKINHSELVGEIFREMEDELHRNYQWLQAFKQKFGAK</sequence>
<name>A0A0F9LNY0_9ZZZZ</name>
<gene>
    <name evidence="1" type="ORF">LCGC14_1191890</name>
</gene>
<organism evidence="1">
    <name type="scientific">marine sediment metagenome</name>
    <dbReference type="NCBI Taxonomy" id="412755"/>
    <lineage>
        <taxon>unclassified sequences</taxon>
        <taxon>metagenomes</taxon>
        <taxon>ecological metagenomes</taxon>
    </lineage>
</organism>
<evidence type="ECO:0000313" key="1">
    <source>
        <dbReference type="EMBL" id="KKM95088.1"/>
    </source>
</evidence>
<proteinExistence type="predicted"/>
<accession>A0A0F9LNY0</accession>
<reference evidence="1" key="1">
    <citation type="journal article" date="2015" name="Nature">
        <title>Complex archaea that bridge the gap between prokaryotes and eukaryotes.</title>
        <authorList>
            <person name="Spang A."/>
            <person name="Saw J.H."/>
            <person name="Jorgensen S.L."/>
            <person name="Zaremba-Niedzwiedzka K."/>
            <person name="Martijn J."/>
            <person name="Lind A.E."/>
            <person name="van Eijk R."/>
            <person name="Schleper C."/>
            <person name="Guy L."/>
            <person name="Ettema T.J."/>
        </authorList>
    </citation>
    <scope>NUCLEOTIDE SEQUENCE</scope>
</reference>
<comment type="caution">
    <text evidence="1">The sequence shown here is derived from an EMBL/GenBank/DDBJ whole genome shotgun (WGS) entry which is preliminary data.</text>
</comment>
<dbReference type="AlphaFoldDB" id="A0A0F9LNY0"/>
<protein>
    <submittedName>
        <fullName evidence="1">Uncharacterized protein</fullName>
    </submittedName>
</protein>
<dbReference type="EMBL" id="LAZR01006055">
    <property type="protein sequence ID" value="KKM95088.1"/>
    <property type="molecule type" value="Genomic_DNA"/>
</dbReference>